<gene>
    <name evidence="2" type="ordered locus">Cyan7425_2623</name>
</gene>
<dbReference type="EMBL" id="CP001344">
    <property type="protein sequence ID" value="ACL44978.1"/>
    <property type="molecule type" value="Genomic_DNA"/>
</dbReference>
<accession>B8HJM5</accession>
<dbReference type="HOGENOM" id="CLU_929747_0_0_3"/>
<reference evidence="2" key="1">
    <citation type="submission" date="2009-01" db="EMBL/GenBank/DDBJ databases">
        <title>Complete sequence of chromosome Cyanothece sp. PCC 7425.</title>
        <authorList>
            <consortium name="US DOE Joint Genome Institute"/>
            <person name="Lucas S."/>
            <person name="Copeland A."/>
            <person name="Lapidus A."/>
            <person name="Glavina del Rio T."/>
            <person name="Dalin E."/>
            <person name="Tice H."/>
            <person name="Bruce D."/>
            <person name="Goodwin L."/>
            <person name="Pitluck S."/>
            <person name="Sims D."/>
            <person name="Meineke L."/>
            <person name="Brettin T."/>
            <person name="Detter J.C."/>
            <person name="Han C."/>
            <person name="Larimer F."/>
            <person name="Land M."/>
            <person name="Hauser L."/>
            <person name="Kyrpides N."/>
            <person name="Ovchinnikova G."/>
            <person name="Liberton M."/>
            <person name="Stoeckel J."/>
            <person name="Banerjee A."/>
            <person name="Singh A."/>
            <person name="Page L."/>
            <person name="Sato H."/>
            <person name="Zhao L."/>
            <person name="Sherman L."/>
            <person name="Pakrasi H."/>
            <person name="Richardson P."/>
        </authorList>
    </citation>
    <scope>NUCLEOTIDE SEQUENCE</scope>
    <source>
        <strain evidence="2">PCC 7425</strain>
    </source>
</reference>
<evidence type="ECO:0000256" key="1">
    <source>
        <dbReference type="SAM" id="MobiDB-lite"/>
    </source>
</evidence>
<dbReference type="AlphaFoldDB" id="B8HJM5"/>
<organism evidence="2">
    <name type="scientific">Cyanothece sp. (strain PCC 7425 / ATCC 29141)</name>
    <dbReference type="NCBI Taxonomy" id="395961"/>
    <lineage>
        <taxon>Bacteria</taxon>
        <taxon>Bacillati</taxon>
        <taxon>Cyanobacteriota</taxon>
        <taxon>Cyanophyceae</taxon>
        <taxon>Gomontiellales</taxon>
        <taxon>Cyanothecaceae</taxon>
        <taxon>Cyanothece</taxon>
    </lineage>
</organism>
<proteinExistence type="predicted"/>
<evidence type="ECO:0000313" key="2">
    <source>
        <dbReference type="EMBL" id="ACL44978.1"/>
    </source>
</evidence>
<dbReference type="STRING" id="395961.Cyan7425_2623"/>
<sequence length="299" mass="33197">MKNRFKSAVSDRGTSVFIAVLAGLVPMLELGIPLSVQAIEPEFNQPVGIQSDRLTLLLAQRGSNSNRRPAIKPWTKPSGGTFPNRPTRPNNRPNLKPWPPPNSNRPGLKPWVPPTGTKPGNTLPPWGPPGTRPPNWKPPANRPPNWRPPVNRPPNDRPIPAWVRPSWRPGWRPGPAGWWPIYRPWINVNVKRWYRAPVITGITLLGTAAVLNLLSDALDNQREYVLIPDTNFQLIYSSVSARGINDVAFDYRVGGTIQAATADCETFRWSSPPRAPRQRPASDATQQLLNAACIVAYGE</sequence>
<dbReference type="KEGG" id="cyn:Cyan7425_2623"/>
<feature type="region of interest" description="Disordered" evidence="1">
    <location>
        <begin position="61"/>
        <end position="155"/>
    </location>
</feature>
<protein>
    <submittedName>
        <fullName evidence="2">Uncharacterized protein</fullName>
    </submittedName>
</protein>
<feature type="compositionally biased region" description="Low complexity" evidence="1">
    <location>
        <begin position="83"/>
        <end position="94"/>
    </location>
</feature>
<feature type="compositionally biased region" description="Pro residues" evidence="1">
    <location>
        <begin position="125"/>
        <end position="152"/>
    </location>
</feature>
<name>B8HJM5_CYAP4</name>